<dbReference type="Proteomes" id="UP001063698">
    <property type="component" value="Chromosome"/>
</dbReference>
<dbReference type="AlphaFoldDB" id="A0A977PKR1"/>
<dbReference type="KEGG" id="ipc:IPA_02880"/>
<protein>
    <submittedName>
        <fullName evidence="2">Uncharacterized protein</fullName>
    </submittedName>
</protein>
<gene>
    <name evidence="2" type="ORF">IPA_02880</name>
</gene>
<evidence type="ECO:0000313" key="3">
    <source>
        <dbReference type="Proteomes" id="UP001063698"/>
    </source>
</evidence>
<accession>A0A977PKR1</accession>
<evidence type="ECO:0000313" key="2">
    <source>
        <dbReference type="EMBL" id="UXD22248.1"/>
    </source>
</evidence>
<organism evidence="2 3">
    <name type="scientific">Ignicoccus pacificus DSM 13166</name>
    <dbReference type="NCBI Taxonomy" id="940294"/>
    <lineage>
        <taxon>Archaea</taxon>
        <taxon>Thermoproteota</taxon>
        <taxon>Thermoprotei</taxon>
        <taxon>Desulfurococcales</taxon>
        <taxon>Desulfurococcaceae</taxon>
        <taxon>Ignicoccus</taxon>
    </lineage>
</organism>
<feature type="transmembrane region" description="Helical" evidence="1">
    <location>
        <begin position="81"/>
        <end position="105"/>
    </location>
</feature>
<dbReference type="EMBL" id="CP006868">
    <property type="protein sequence ID" value="UXD22248.1"/>
    <property type="molecule type" value="Genomic_DNA"/>
</dbReference>
<feature type="transmembrane region" description="Helical" evidence="1">
    <location>
        <begin position="125"/>
        <end position="142"/>
    </location>
</feature>
<keyword evidence="1" id="KW-1133">Transmembrane helix</keyword>
<feature type="transmembrane region" description="Helical" evidence="1">
    <location>
        <begin position="149"/>
        <end position="170"/>
    </location>
</feature>
<sequence>MTLLLSIIGIIGGVLSLYLAAKLLEVSEITDDPGTFLVSLALALLAGALLLEGFDFLAPSPPERGLHYGWRMHPVLRMMRTYDLSILASSFYLISYVLYFAGIYVSSKCSSLLSLPIVLLLYMDYNALSVIILLISSILTYAKLGSRGISWSLFLLTLGFGHLLSAIGAFSAIPTLFMAGYVVRGLAPIIPFCASRCRS</sequence>
<evidence type="ECO:0000256" key="1">
    <source>
        <dbReference type="SAM" id="Phobius"/>
    </source>
</evidence>
<keyword evidence="1" id="KW-0812">Transmembrane</keyword>
<name>A0A977PKR1_9CREN</name>
<reference evidence="2" key="1">
    <citation type="submission" date="2013-11" db="EMBL/GenBank/DDBJ databases">
        <title>Comparative genomics of Ignicoccus.</title>
        <authorList>
            <person name="Podar M."/>
        </authorList>
    </citation>
    <scope>NUCLEOTIDE SEQUENCE</scope>
    <source>
        <strain evidence="2">DSM 13166</strain>
    </source>
</reference>
<keyword evidence="1" id="KW-0472">Membrane</keyword>
<feature type="transmembrane region" description="Helical" evidence="1">
    <location>
        <begin position="40"/>
        <end position="60"/>
    </location>
</feature>
<proteinExistence type="predicted"/>
<keyword evidence="3" id="KW-1185">Reference proteome</keyword>